<evidence type="ECO:0000313" key="3">
    <source>
        <dbReference type="EMBL" id="RBP10607.1"/>
    </source>
</evidence>
<accession>A0A366F7K9</accession>
<evidence type="ECO:0000256" key="1">
    <source>
        <dbReference type="SAM" id="SignalP"/>
    </source>
</evidence>
<name>A0A366F7K9_9HYPH</name>
<dbReference type="NCBIfam" id="NF045609">
    <property type="entry name" value="EpsI_type_B"/>
    <property type="match status" value="1"/>
</dbReference>
<sequence length="230" mass="25368">MARSMNVLLACVAMLAAAALAYVLTPSRLMARSHEAFDIDAHIPHAFGEWSALPGVQAIKPPPDGLEAEIYNQEVSRAFVDKQGRGIMLMIAYGESQSDRLQLHHPEVCYTAQGFRVTNPVTTAFAWDPSGKPIPLTRLVATREGRTEPIAYWMRIGYDVTNSNWARNRLKLEYGLRGLIPDGALFRVSTLNVPPDRAAALEEKFIRDLLGSVPPDTRAFLVGEPSKALL</sequence>
<keyword evidence="1" id="KW-0732">Signal</keyword>
<dbReference type="RefSeq" id="WP_170153250.1">
    <property type="nucleotide sequence ID" value="NZ_QNRK01000018.1"/>
</dbReference>
<dbReference type="Proteomes" id="UP000253529">
    <property type="component" value="Unassembled WGS sequence"/>
</dbReference>
<evidence type="ECO:0000259" key="2">
    <source>
        <dbReference type="Pfam" id="PF11984"/>
    </source>
</evidence>
<keyword evidence="4" id="KW-1185">Reference proteome</keyword>
<reference evidence="3 4" key="1">
    <citation type="submission" date="2018-06" db="EMBL/GenBank/DDBJ databases">
        <title>Genomic Encyclopedia of Type Strains, Phase IV (KMG-IV): sequencing the most valuable type-strain genomes for metagenomic binning, comparative biology and taxonomic classification.</title>
        <authorList>
            <person name="Goeker M."/>
        </authorList>
    </citation>
    <scope>NUCLEOTIDE SEQUENCE [LARGE SCALE GENOMIC DNA]</scope>
    <source>
        <strain evidence="3 4">DSM 24875</strain>
    </source>
</reference>
<protein>
    <submittedName>
        <fullName evidence="3">EpsI family protein</fullName>
    </submittedName>
</protein>
<gene>
    <name evidence="3" type="ORF">DFR50_11894</name>
</gene>
<comment type="caution">
    <text evidence="3">The sequence shown here is derived from an EMBL/GenBank/DDBJ whole genome shotgun (WGS) entry which is preliminary data.</text>
</comment>
<organism evidence="3 4">
    <name type="scientific">Roseiarcus fermentans</name>
    <dbReference type="NCBI Taxonomy" id="1473586"/>
    <lineage>
        <taxon>Bacteria</taxon>
        <taxon>Pseudomonadati</taxon>
        <taxon>Pseudomonadota</taxon>
        <taxon>Alphaproteobacteria</taxon>
        <taxon>Hyphomicrobiales</taxon>
        <taxon>Roseiarcaceae</taxon>
        <taxon>Roseiarcus</taxon>
    </lineage>
</organism>
<dbReference type="NCBIfam" id="TIGR02914">
    <property type="entry name" value="EpsI_fam"/>
    <property type="match status" value="1"/>
</dbReference>
<feature type="chain" id="PRO_5016635686" evidence="1">
    <location>
        <begin position="22"/>
        <end position="230"/>
    </location>
</feature>
<feature type="signal peptide" evidence="1">
    <location>
        <begin position="1"/>
        <end position="21"/>
    </location>
</feature>
<dbReference type="Pfam" id="PF11984">
    <property type="entry name" value="DUF3485"/>
    <property type="match status" value="1"/>
</dbReference>
<dbReference type="EMBL" id="QNRK01000018">
    <property type="protein sequence ID" value="RBP10607.1"/>
    <property type="molecule type" value="Genomic_DNA"/>
</dbReference>
<proteinExistence type="predicted"/>
<dbReference type="InterPro" id="IPR054653">
    <property type="entry name" value="EpsI_type_B_pred"/>
</dbReference>
<feature type="domain" description="Methanolan biosynthesis EpsI" evidence="2">
    <location>
        <begin position="9"/>
        <end position="214"/>
    </location>
</feature>
<evidence type="ECO:0000313" key="4">
    <source>
        <dbReference type="Proteomes" id="UP000253529"/>
    </source>
</evidence>
<dbReference type="AlphaFoldDB" id="A0A366F7K9"/>
<dbReference type="InterPro" id="IPR014263">
    <property type="entry name" value="Methanolan_biosynth_EpsI"/>
</dbReference>